<dbReference type="Proteomes" id="UP000001449">
    <property type="component" value="Chromosome 7"/>
</dbReference>
<keyword evidence="4" id="KW-1133">Transmembrane helix</keyword>
<dbReference type="InParanoid" id="B5YN97"/>
<dbReference type="SUPFAM" id="SSF48403">
    <property type="entry name" value="Ankyrin repeat"/>
    <property type="match status" value="1"/>
</dbReference>
<evidence type="ECO:0000256" key="3">
    <source>
        <dbReference type="SAM" id="MobiDB-lite"/>
    </source>
</evidence>
<keyword evidence="4" id="KW-0472">Membrane</keyword>
<dbReference type="HOGENOM" id="CLU_351812_0_0_1"/>
<feature type="transmembrane region" description="Helical" evidence="4">
    <location>
        <begin position="413"/>
        <end position="432"/>
    </location>
</feature>
<keyword evidence="2" id="KW-0040">ANK repeat</keyword>
<dbReference type="InterPro" id="IPR036770">
    <property type="entry name" value="Ankyrin_rpt-contain_sf"/>
</dbReference>
<protein>
    <recommendedName>
        <fullName evidence="7">Ion transport domain-containing protein</fullName>
    </recommendedName>
</protein>
<evidence type="ECO:0000256" key="4">
    <source>
        <dbReference type="SAM" id="Phobius"/>
    </source>
</evidence>
<gene>
    <name evidence="5" type="ORF">THAPS_7070</name>
</gene>
<feature type="region of interest" description="Disordered" evidence="3">
    <location>
        <begin position="52"/>
        <end position="72"/>
    </location>
</feature>
<feature type="transmembrane region" description="Helical" evidence="4">
    <location>
        <begin position="606"/>
        <end position="629"/>
    </location>
</feature>
<dbReference type="PANTHER" id="PTHR24153">
    <property type="entry name" value="ESPIN"/>
    <property type="match status" value="1"/>
</dbReference>
<feature type="transmembrane region" description="Helical" evidence="4">
    <location>
        <begin position="489"/>
        <end position="508"/>
    </location>
</feature>
<feature type="compositionally biased region" description="Polar residues" evidence="3">
    <location>
        <begin position="52"/>
        <end position="70"/>
    </location>
</feature>
<evidence type="ECO:0000256" key="1">
    <source>
        <dbReference type="ARBA" id="ARBA00022737"/>
    </source>
</evidence>
<evidence type="ECO:0000313" key="6">
    <source>
        <dbReference type="Proteomes" id="UP000001449"/>
    </source>
</evidence>
<dbReference type="InterPro" id="IPR052420">
    <property type="entry name" value="Espin/Espin-like"/>
</dbReference>
<feature type="transmembrane region" description="Helical" evidence="4">
    <location>
        <begin position="529"/>
        <end position="546"/>
    </location>
</feature>
<keyword evidence="1" id="KW-0677">Repeat</keyword>
<dbReference type="PANTHER" id="PTHR24153:SF8">
    <property type="entry name" value="FORKED, ISOFORM F"/>
    <property type="match status" value="1"/>
</dbReference>
<feature type="region of interest" description="Disordered" evidence="3">
    <location>
        <begin position="111"/>
        <end position="130"/>
    </location>
</feature>
<reference evidence="5 6" key="2">
    <citation type="journal article" date="2008" name="Nature">
        <title>The Phaeodactylum genome reveals the evolutionary history of diatom genomes.</title>
        <authorList>
            <person name="Bowler C."/>
            <person name="Allen A.E."/>
            <person name="Badger J.H."/>
            <person name="Grimwood J."/>
            <person name="Jabbari K."/>
            <person name="Kuo A."/>
            <person name="Maheswari U."/>
            <person name="Martens C."/>
            <person name="Maumus F."/>
            <person name="Otillar R.P."/>
            <person name="Rayko E."/>
            <person name="Salamov A."/>
            <person name="Vandepoele K."/>
            <person name="Beszteri B."/>
            <person name="Gruber A."/>
            <person name="Heijde M."/>
            <person name="Katinka M."/>
            <person name="Mock T."/>
            <person name="Valentin K."/>
            <person name="Verret F."/>
            <person name="Berges J.A."/>
            <person name="Brownlee C."/>
            <person name="Cadoret J.P."/>
            <person name="Chiovitti A."/>
            <person name="Choi C.J."/>
            <person name="Coesel S."/>
            <person name="De Martino A."/>
            <person name="Detter J.C."/>
            <person name="Durkin C."/>
            <person name="Falciatore A."/>
            <person name="Fournet J."/>
            <person name="Haruta M."/>
            <person name="Huysman M.J."/>
            <person name="Jenkins B.D."/>
            <person name="Jiroutova K."/>
            <person name="Jorgensen R.E."/>
            <person name="Joubert Y."/>
            <person name="Kaplan A."/>
            <person name="Kroger N."/>
            <person name="Kroth P.G."/>
            <person name="La Roche J."/>
            <person name="Lindquist E."/>
            <person name="Lommer M."/>
            <person name="Martin-Jezequel V."/>
            <person name="Lopez P.J."/>
            <person name="Lucas S."/>
            <person name="Mangogna M."/>
            <person name="McGinnis K."/>
            <person name="Medlin L.K."/>
            <person name="Montsant A."/>
            <person name="Oudot-Le Secq M.P."/>
            <person name="Napoli C."/>
            <person name="Obornik M."/>
            <person name="Parker M.S."/>
            <person name="Petit J.L."/>
            <person name="Porcel B.M."/>
            <person name="Poulsen N."/>
            <person name="Robison M."/>
            <person name="Rychlewski L."/>
            <person name="Rynearson T.A."/>
            <person name="Schmutz J."/>
            <person name="Shapiro H."/>
            <person name="Siaut M."/>
            <person name="Stanley M."/>
            <person name="Sussman M.R."/>
            <person name="Taylor A.R."/>
            <person name="Vardi A."/>
            <person name="von Dassow P."/>
            <person name="Vyverman W."/>
            <person name="Willis A."/>
            <person name="Wyrwicz L.S."/>
            <person name="Rokhsar D.S."/>
            <person name="Weissenbach J."/>
            <person name="Armbrust E.V."/>
            <person name="Green B.R."/>
            <person name="Van de Peer Y."/>
            <person name="Grigoriev I.V."/>
        </authorList>
    </citation>
    <scope>NUCLEOTIDE SEQUENCE [LARGE SCALE GENOMIC DNA]</scope>
    <source>
        <strain evidence="5 6">CCMP1335</strain>
    </source>
</reference>
<feature type="transmembrane region" description="Helical" evidence="4">
    <location>
        <begin position="705"/>
        <end position="730"/>
    </location>
</feature>
<feature type="transmembrane region" description="Helical" evidence="4">
    <location>
        <begin position="448"/>
        <end position="469"/>
    </location>
</feature>
<keyword evidence="6" id="KW-1185">Reference proteome</keyword>
<accession>B5YN97</accession>
<evidence type="ECO:0008006" key="7">
    <source>
        <dbReference type="Google" id="ProtNLM"/>
    </source>
</evidence>
<evidence type="ECO:0000313" key="5">
    <source>
        <dbReference type="EMBL" id="ACI64948.1"/>
    </source>
</evidence>
<dbReference type="Gene3D" id="1.25.40.20">
    <property type="entry name" value="Ankyrin repeat-containing domain"/>
    <property type="match status" value="1"/>
</dbReference>
<organism evidence="5 6">
    <name type="scientific">Thalassiosira pseudonana</name>
    <name type="common">Marine diatom</name>
    <name type="synonym">Cyclotella nana</name>
    <dbReference type="NCBI Taxonomy" id="35128"/>
    <lineage>
        <taxon>Eukaryota</taxon>
        <taxon>Sar</taxon>
        <taxon>Stramenopiles</taxon>
        <taxon>Ochrophyta</taxon>
        <taxon>Bacillariophyta</taxon>
        <taxon>Coscinodiscophyceae</taxon>
        <taxon>Thalassiosirophycidae</taxon>
        <taxon>Thalassiosirales</taxon>
        <taxon>Thalassiosiraceae</taxon>
        <taxon>Thalassiosira</taxon>
    </lineage>
</organism>
<dbReference type="GeneID" id="7450650"/>
<proteinExistence type="predicted"/>
<dbReference type="OMA" id="FWDHRFE"/>
<name>B5YN97_THAPS</name>
<dbReference type="GO" id="GO:0051015">
    <property type="term" value="F:actin filament binding"/>
    <property type="evidence" value="ECO:0000318"/>
    <property type="project" value="GO_Central"/>
</dbReference>
<dbReference type="RefSeq" id="XP_002296231.1">
    <property type="nucleotide sequence ID" value="XM_002296195.1"/>
</dbReference>
<feature type="transmembrane region" description="Helical" evidence="4">
    <location>
        <begin position="385"/>
        <end position="407"/>
    </location>
</feature>
<dbReference type="GO" id="GO:0051017">
    <property type="term" value="P:actin filament bundle assembly"/>
    <property type="evidence" value="ECO:0000318"/>
    <property type="project" value="GO_Central"/>
</dbReference>
<evidence type="ECO:0000256" key="2">
    <source>
        <dbReference type="ARBA" id="ARBA00023043"/>
    </source>
</evidence>
<dbReference type="EMBL" id="CP001160">
    <property type="protein sequence ID" value="ACI64948.1"/>
    <property type="molecule type" value="Genomic_DNA"/>
</dbReference>
<dbReference type="AlphaFoldDB" id="B5YN97"/>
<dbReference type="KEGG" id="tps:THAPS_7070"/>
<dbReference type="eggNOG" id="ENOG502T5CQ">
    <property type="taxonomic scope" value="Eukaryota"/>
</dbReference>
<sequence length="800" mass="89142">MGTIQTSPSLPPDFTVPTSFAATSSSGCLSSHNVHSKTMKAQDDFNRLLTRARQQVQSSSATDESNTPSTRDMMEMERETLWNEVDLEASMRSAEAVDLTDGSLLKEYAMEKVDTPQSSGAEDDEDDVKEDHGYSGLHRLCFLPRNGPLDPRWDGVRRHLSQLPSDENDRERVLTSTQKKGYDFTPLHVVCFLSPPVDVVQQLIDLCPASLKVTTAFGDTPLGLACGGFVPAGGDVIKQLVHVYSQARNEVNLRKQTPLHIHLRTAMSYEMDPSPLVVKLLTTVDAVNVRDVNGHTVLYQMGKAASKAFSPMAKCIRFFQTPNPDEDPDLSNYKKCLDTILNNEPQRDSRTLFLRDLLQLPQSLRAISFDMEVTKKTINDIMGRGPYIALLMSDFYVQMMIAIAYTIGCSYGFENNSSCITIMIVGAAYWIFRRGSSLMGARDKMAHALNFASFLNASHIAVLIVSSLYLRENGIDLAEEGGEGPRRNLLLVTSALIWLMLMGIICHASKGFSVFIHGSMQIFKQLSNLLVVFGLIFMSFSTMFYVSSVDSPGFCTVDPNDCSTFNEEGECEAPGAFCTLDASMTKVSTLFFGTLEATDFDVPQPVLALMFFFNTLVMLLFLNIIIAMMSDSYAEVNEMAESVFWDHRFELIHDVDAFTNCFTSFKCCRKNKAQQEVAKERKAKVSWFITLIHSRRDTTSNLAMLWLDVVTGAAMGLWVVAGLCTLGLTWPRAVRRKLFAPSTANDDKDDKLDTKEELEALKEETLLLTSETAKLSEENQILKKLVKELRKGESLDLSEA</sequence>
<reference evidence="5 6" key="1">
    <citation type="journal article" date="2004" name="Science">
        <title>The genome of the diatom Thalassiosira pseudonana: ecology, evolution, and metabolism.</title>
        <authorList>
            <person name="Armbrust E.V."/>
            <person name="Berges J.A."/>
            <person name="Bowler C."/>
            <person name="Green B.R."/>
            <person name="Martinez D."/>
            <person name="Putnam N.H."/>
            <person name="Zhou S."/>
            <person name="Allen A.E."/>
            <person name="Apt K.E."/>
            <person name="Bechner M."/>
            <person name="Brzezinski M.A."/>
            <person name="Chaal B.K."/>
            <person name="Chiovitti A."/>
            <person name="Davis A.K."/>
            <person name="Demarest M.S."/>
            <person name="Detter J.C."/>
            <person name="Glavina T."/>
            <person name="Goodstein D."/>
            <person name="Hadi M.Z."/>
            <person name="Hellsten U."/>
            <person name="Hildebrand M."/>
            <person name="Jenkins B.D."/>
            <person name="Jurka J."/>
            <person name="Kapitonov V.V."/>
            <person name="Kroger N."/>
            <person name="Lau W.W."/>
            <person name="Lane T.W."/>
            <person name="Larimer F.W."/>
            <person name="Lippmeier J.C."/>
            <person name="Lucas S."/>
            <person name="Medina M."/>
            <person name="Montsant A."/>
            <person name="Obornik M."/>
            <person name="Parker M.S."/>
            <person name="Palenik B."/>
            <person name="Pazour G.J."/>
            <person name="Richardson P.M."/>
            <person name="Rynearson T.A."/>
            <person name="Saito M.A."/>
            <person name="Schwartz D.C."/>
            <person name="Thamatrakoln K."/>
            <person name="Valentin K."/>
            <person name="Vardi A."/>
            <person name="Wilkerson F.P."/>
            <person name="Rokhsar D.S."/>
        </authorList>
    </citation>
    <scope>NUCLEOTIDE SEQUENCE [LARGE SCALE GENOMIC DNA]</scope>
    <source>
        <strain evidence="5 6">CCMP1335</strain>
    </source>
</reference>
<dbReference type="GO" id="GO:0005737">
    <property type="term" value="C:cytoplasm"/>
    <property type="evidence" value="ECO:0000318"/>
    <property type="project" value="GO_Central"/>
</dbReference>
<dbReference type="PaxDb" id="35128-Thaps7070"/>
<keyword evidence="4" id="KW-0812">Transmembrane</keyword>